<accession>A0A167JY17</accession>
<evidence type="ECO:0000313" key="2">
    <source>
        <dbReference type="Proteomes" id="UP000076486"/>
    </source>
</evidence>
<sequence length="49" mass="5384">MKLNLNKKKLKALSEDSARIPSAATKEIAGGVVSRNVWCSYQNCTSRLC</sequence>
<dbReference type="AlphaFoldDB" id="A0A167JY17"/>
<name>A0A167JY17_9GAMM</name>
<dbReference type="Proteomes" id="UP000076486">
    <property type="component" value="Unassembled WGS sequence"/>
</dbReference>
<dbReference type="RefSeq" id="WP_155735638.1">
    <property type="nucleotide sequence ID" value="NZ_AUYC01000036.1"/>
</dbReference>
<gene>
    <name evidence="1" type="ORF">N473_21840</name>
</gene>
<reference evidence="1 2" key="1">
    <citation type="submission" date="2013-07" db="EMBL/GenBank/DDBJ databases">
        <title>Comparative Genomic and Metabolomic Analysis of Twelve Strains of Pseudoalteromonas luteoviolacea.</title>
        <authorList>
            <person name="Vynne N.G."/>
            <person name="Mansson M."/>
            <person name="Gram L."/>
        </authorList>
    </citation>
    <scope>NUCLEOTIDE SEQUENCE [LARGE SCALE GENOMIC DNA]</scope>
    <source>
        <strain evidence="1 2">CPMOR-1</strain>
    </source>
</reference>
<comment type="caution">
    <text evidence="1">The sequence shown here is derived from an EMBL/GenBank/DDBJ whole genome shotgun (WGS) entry which is preliminary data.</text>
</comment>
<dbReference type="EMBL" id="AUYC01000036">
    <property type="protein sequence ID" value="KZN61833.1"/>
    <property type="molecule type" value="Genomic_DNA"/>
</dbReference>
<protein>
    <submittedName>
        <fullName evidence="1">Uncharacterized protein</fullName>
    </submittedName>
</protein>
<proteinExistence type="predicted"/>
<dbReference type="PATRIC" id="fig|1365248.3.peg.3450"/>
<organism evidence="1 2">
    <name type="scientific">Pseudoalteromonas luteoviolacea CPMOR-1</name>
    <dbReference type="NCBI Taxonomy" id="1365248"/>
    <lineage>
        <taxon>Bacteria</taxon>
        <taxon>Pseudomonadati</taxon>
        <taxon>Pseudomonadota</taxon>
        <taxon>Gammaproteobacteria</taxon>
        <taxon>Alteromonadales</taxon>
        <taxon>Pseudoalteromonadaceae</taxon>
        <taxon>Pseudoalteromonas</taxon>
    </lineage>
</organism>
<evidence type="ECO:0000313" key="1">
    <source>
        <dbReference type="EMBL" id="KZN61833.1"/>
    </source>
</evidence>